<dbReference type="SUPFAM" id="SSF56801">
    <property type="entry name" value="Acetyl-CoA synthetase-like"/>
    <property type="match status" value="1"/>
</dbReference>
<keyword evidence="1" id="KW-0812">Transmembrane</keyword>
<evidence type="ECO:0000259" key="2">
    <source>
        <dbReference type="Pfam" id="PF00501"/>
    </source>
</evidence>
<evidence type="ECO:0008006" key="6">
    <source>
        <dbReference type="Google" id="ProtNLM"/>
    </source>
</evidence>
<name>A0ABY6U6G2_BIOOC</name>
<comment type="caution">
    <text evidence="4">The sequence shown here is derived from an EMBL/GenBank/DDBJ whole genome shotgun (WGS) entry which is preliminary data.</text>
</comment>
<dbReference type="PANTHER" id="PTHR24096:SF424">
    <property type="entry name" value="ACETYL-COA SYNTHETASE-LIKE PROTEIN-RELATED"/>
    <property type="match status" value="1"/>
</dbReference>
<keyword evidence="1" id="KW-0472">Membrane</keyword>
<evidence type="ECO:0000313" key="4">
    <source>
        <dbReference type="EMBL" id="VUC25687.1"/>
    </source>
</evidence>
<dbReference type="Pfam" id="PF13193">
    <property type="entry name" value="AMP-binding_C"/>
    <property type="match status" value="1"/>
</dbReference>
<protein>
    <recommendedName>
        <fullName evidence="6">AMP-dependent synthetase/ligase domain-containing protein</fullName>
    </recommendedName>
</protein>
<dbReference type="InterPro" id="IPR045851">
    <property type="entry name" value="AMP-bd_C_sf"/>
</dbReference>
<dbReference type="Gene3D" id="3.30.300.30">
    <property type="match status" value="1"/>
</dbReference>
<keyword evidence="1" id="KW-1133">Transmembrane helix</keyword>
<keyword evidence="5" id="KW-1185">Reference proteome</keyword>
<feature type="transmembrane region" description="Helical" evidence="1">
    <location>
        <begin position="80"/>
        <end position="103"/>
    </location>
</feature>
<dbReference type="PANTHER" id="PTHR24096">
    <property type="entry name" value="LONG-CHAIN-FATTY-ACID--COA LIGASE"/>
    <property type="match status" value="1"/>
</dbReference>
<dbReference type="Gene3D" id="3.40.50.980">
    <property type="match status" value="2"/>
</dbReference>
<dbReference type="PROSITE" id="PS00455">
    <property type="entry name" value="AMP_BINDING"/>
    <property type="match status" value="1"/>
</dbReference>
<evidence type="ECO:0000313" key="5">
    <source>
        <dbReference type="Proteomes" id="UP000766486"/>
    </source>
</evidence>
<gene>
    <name evidence="4" type="ORF">CLO192961_LOCUS174676</name>
</gene>
<dbReference type="Proteomes" id="UP000766486">
    <property type="component" value="Unassembled WGS sequence"/>
</dbReference>
<dbReference type="Gene3D" id="2.30.38.10">
    <property type="entry name" value="Luciferase, Domain 3"/>
    <property type="match status" value="1"/>
</dbReference>
<proteinExistence type="predicted"/>
<dbReference type="InterPro" id="IPR025110">
    <property type="entry name" value="AMP-bd_C"/>
</dbReference>
<dbReference type="InterPro" id="IPR000873">
    <property type="entry name" value="AMP-dep_synth/lig_dom"/>
</dbReference>
<evidence type="ECO:0000259" key="3">
    <source>
        <dbReference type="Pfam" id="PF13193"/>
    </source>
</evidence>
<dbReference type="InterPro" id="IPR020845">
    <property type="entry name" value="AMP-binding_CS"/>
</dbReference>
<reference evidence="4 5" key="1">
    <citation type="submission" date="2019-06" db="EMBL/GenBank/DDBJ databases">
        <authorList>
            <person name="Broberg M."/>
        </authorList>
    </citation>
    <scope>NUCLEOTIDE SEQUENCE [LARGE SCALE GENOMIC DNA]</scope>
</reference>
<feature type="domain" description="AMP-binding enzyme C-terminal" evidence="3">
    <location>
        <begin position="467"/>
        <end position="540"/>
    </location>
</feature>
<sequence length="562" mass="61992">MPIQSRWAISVPEVSLPEWVFGSSFNILPDFKVFLDADQPDTNYLTFSDFRLISKRVALGLQNAGLRPGDRVLFYAGNSIYFPIIFMGIIMAGGIFTGASPLFGPAELGYQLRDSGACFLVAQDSRIKVALEAAAKVGLSARRVYCFDGSFPPTTENTSRPRDVKHWSQLLAGPVEANRFHWVEPANPREATCCLNYSSGTTGPPKGVEITHYSYVANGEAYTSMEMKKHSSRSQVGANTSICFIPMFHAAAQTTFAVNNPKMRITTAVMASYKLDKLLSHVEKFKVTTLVVVPSVVLELSRSSLTTKYDLTGVEDIICGTAPLAPDLAREVERKLWPNGSNFITQGWGMTELTCSGALWSSDDKEKSSAVGELVPNASIRIKDGDEEIFEPNKPGELWFSGPTVMKGYWQNPNATKATIVEEKGIRWLKTGDIGYVDKYGPGAKIHIVDRAKELIKVRGFQVSPSELEGVLLSRADIVDAAVVGILVNSEEVPRAYVVRNSSVTEQEIMEWMESRVAKYKRLRGGVAFVHTIPRTQSGKIIRRHLREIASQQQAPLKAKIV</sequence>
<dbReference type="Pfam" id="PF00501">
    <property type="entry name" value="AMP-binding"/>
    <property type="match status" value="1"/>
</dbReference>
<feature type="domain" description="AMP-dependent synthetase/ligase" evidence="2">
    <location>
        <begin position="40"/>
        <end position="410"/>
    </location>
</feature>
<evidence type="ECO:0000256" key="1">
    <source>
        <dbReference type="SAM" id="Phobius"/>
    </source>
</evidence>
<dbReference type="EMBL" id="CABFNS010000739">
    <property type="protein sequence ID" value="VUC25687.1"/>
    <property type="molecule type" value="Genomic_DNA"/>
</dbReference>
<organism evidence="4 5">
    <name type="scientific">Bionectria ochroleuca</name>
    <name type="common">Gliocladium roseum</name>
    <dbReference type="NCBI Taxonomy" id="29856"/>
    <lineage>
        <taxon>Eukaryota</taxon>
        <taxon>Fungi</taxon>
        <taxon>Dikarya</taxon>
        <taxon>Ascomycota</taxon>
        <taxon>Pezizomycotina</taxon>
        <taxon>Sordariomycetes</taxon>
        <taxon>Hypocreomycetidae</taxon>
        <taxon>Hypocreales</taxon>
        <taxon>Bionectriaceae</taxon>
        <taxon>Clonostachys</taxon>
    </lineage>
</organism>
<accession>A0ABY6U6G2</accession>